<dbReference type="Pfam" id="PF26638">
    <property type="entry name" value="DUF8211"/>
    <property type="match status" value="1"/>
</dbReference>
<dbReference type="AlphaFoldDB" id="A0A2P4PYK1"/>
<evidence type="ECO:0000313" key="3">
    <source>
        <dbReference type="Proteomes" id="UP000018888"/>
    </source>
</evidence>
<protein>
    <recommendedName>
        <fullName evidence="1">DUF8211 domain-containing protein</fullName>
    </recommendedName>
</protein>
<accession>A0A2P4PYK1</accession>
<reference evidence="2 3" key="1">
    <citation type="journal article" date="2013" name="Proc. Natl. Acad. Sci. U.S.A.">
        <title>Genome of an arbuscular mycorrhizal fungus provides insight into the oldest plant symbiosis.</title>
        <authorList>
            <person name="Tisserant E."/>
            <person name="Malbreil M."/>
            <person name="Kuo A."/>
            <person name="Kohler A."/>
            <person name="Symeonidi A."/>
            <person name="Balestrini R."/>
            <person name="Charron P."/>
            <person name="Duensing N."/>
            <person name="Frei Dit Frey N."/>
            <person name="Gianinazzi-Pearson V."/>
            <person name="Gilbert L.B."/>
            <person name="Handa Y."/>
            <person name="Herr J.R."/>
            <person name="Hijri M."/>
            <person name="Koul R."/>
            <person name="Kawaguchi M."/>
            <person name="Krajinski F."/>
            <person name="Lammers P.J."/>
            <person name="Masclaux F.G."/>
            <person name="Murat C."/>
            <person name="Morin E."/>
            <person name="Ndikumana S."/>
            <person name="Pagni M."/>
            <person name="Petitpierre D."/>
            <person name="Requena N."/>
            <person name="Rosikiewicz P."/>
            <person name="Riley R."/>
            <person name="Saito K."/>
            <person name="San Clemente H."/>
            <person name="Shapiro H."/>
            <person name="van Tuinen D."/>
            <person name="Becard G."/>
            <person name="Bonfante P."/>
            <person name="Paszkowski U."/>
            <person name="Shachar-Hill Y.Y."/>
            <person name="Tuskan G.A."/>
            <person name="Young P.W."/>
            <person name="Sanders I.R."/>
            <person name="Henrissat B."/>
            <person name="Rensing S.A."/>
            <person name="Grigoriev I.V."/>
            <person name="Corradi N."/>
            <person name="Roux C."/>
            <person name="Martin F."/>
        </authorList>
    </citation>
    <scope>NUCLEOTIDE SEQUENCE [LARGE SCALE GENOMIC DNA]</scope>
    <source>
        <strain evidence="2 3">DAOM 197198</strain>
    </source>
</reference>
<evidence type="ECO:0000259" key="1">
    <source>
        <dbReference type="Pfam" id="PF26638"/>
    </source>
</evidence>
<gene>
    <name evidence="2" type="ORF">GLOIN_2v1876636</name>
</gene>
<dbReference type="VEuPathDB" id="FungiDB:RhiirFUN_010998"/>
<keyword evidence="3" id="KW-1185">Reference proteome</keyword>
<sequence length="201" mass="22936">MTGVLKGVKQSLPNALEFLTLADTRQMDAKISSSSMGVVTFFKASSFEERLVQSKKHHFLFWKQQRINKPVQHLHYRKSPSLPLVHHYRFDTLIYSLTPSIPPYMGSIIYSSIIRERTLGVPDDLLPFIPDGSLIAKKSKKILVPGTTEYVVKLRQLKNAHVKAEIERNRESRRRAKASSSTSAINPISLSKDEITPWLRH</sequence>
<name>A0A2P4PYK1_RHIID</name>
<feature type="domain" description="DUF8211" evidence="1">
    <location>
        <begin position="44"/>
        <end position="91"/>
    </location>
</feature>
<proteinExistence type="predicted"/>
<dbReference type="EMBL" id="AUPC02000120">
    <property type="protein sequence ID" value="POG70469.1"/>
    <property type="molecule type" value="Genomic_DNA"/>
</dbReference>
<reference evidence="2 3" key="2">
    <citation type="journal article" date="2018" name="New Phytol.">
        <title>High intraspecific genome diversity in the model arbuscular mycorrhizal symbiont Rhizophagus irregularis.</title>
        <authorList>
            <person name="Chen E.C.H."/>
            <person name="Morin E."/>
            <person name="Beaudet D."/>
            <person name="Noel J."/>
            <person name="Yildirir G."/>
            <person name="Ndikumana S."/>
            <person name="Charron P."/>
            <person name="St-Onge C."/>
            <person name="Giorgi J."/>
            <person name="Kruger M."/>
            <person name="Marton T."/>
            <person name="Ropars J."/>
            <person name="Grigoriev I.V."/>
            <person name="Hainaut M."/>
            <person name="Henrissat B."/>
            <person name="Roux C."/>
            <person name="Martin F."/>
            <person name="Corradi N."/>
        </authorList>
    </citation>
    <scope>NUCLEOTIDE SEQUENCE [LARGE SCALE GENOMIC DNA]</scope>
    <source>
        <strain evidence="2 3">DAOM 197198</strain>
    </source>
</reference>
<organism evidence="2 3">
    <name type="scientific">Rhizophagus irregularis (strain DAOM 181602 / DAOM 197198 / MUCL 43194)</name>
    <name type="common">Arbuscular mycorrhizal fungus</name>
    <name type="synonym">Glomus intraradices</name>
    <dbReference type="NCBI Taxonomy" id="747089"/>
    <lineage>
        <taxon>Eukaryota</taxon>
        <taxon>Fungi</taxon>
        <taxon>Fungi incertae sedis</taxon>
        <taxon>Mucoromycota</taxon>
        <taxon>Glomeromycotina</taxon>
        <taxon>Glomeromycetes</taxon>
        <taxon>Glomerales</taxon>
        <taxon>Glomeraceae</taxon>
        <taxon>Rhizophagus</taxon>
    </lineage>
</organism>
<dbReference type="InterPro" id="IPR058524">
    <property type="entry name" value="DUF8211"/>
</dbReference>
<dbReference type="Proteomes" id="UP000018888">
    <property type="component" value="Unassembled WGS sequence"/>
</dbReference>
<evidence type="ECO:0000313" key="2">
    <source>
        <dbReference type="EMBL" id="POG70469.1"/>
    </source>
</evidence>
<comment type="caution">
    <text evidence="2">The sequence shown here is derived from an EMBL/GenBank/DDBJ whole genome shotgun (WGS) entry which is preliminary data.</text>
</comment>